<gene>
    <name evidence="2" type="ordered locus">F7308_0762</name>
</gene>
<dbReference type="InterPro" id="IPR001173">
    <property type="entry name" value="Glyco_trans_2-like"/>
</dbReference>
<dbReference type="Proteomes" id="UP000000490">
    <property type="component" value="Chromosome"/>
</dbReference>
<dbReference type="PANTHER" id="PTHR22916:SF3">
    <property type="entry name" value="UDP-GLCNAC:BETAGAL BETA-1,3-N-ACETYLGLUCOSAMINYLTRANSFERASE-LIKE PROTEIN 1"/>
    <property type="match status" value="1"/>
</dbReference>
<protein>
    <submittedName>
        <fullName evidence="2">Glycosyltransferase protein</fullName>
    </submittedName>
</protein>
<sequence length="914" mass="105442">MKNIIQANELLKSKKHIDAYRLYMLNVPEDLRHCFKYNVESCIDGMSYEELEQVEKKMLNKPPKNLVIRRASEIMNAGFVRHGIEYAKRYCSDEERSAIELLKANRALTVDNEDDWLKYLNTYLAYLGASPLELNKTGVNRFLRIDSSIGDLKKVYKEPLVSILMPVFNAEEYIEHSVYSLLNQTWVNIEIIAIDDCSSDSSLEILRNIAQKDSRLRILSNKSNVGPYVSKNYALGIAKGKYITGHDADDWAHPQRIEKQVLFMEVNSNVKASIGKMIRVNTNGIVEDFAKVSHLVKDGGLRTAFVSCIFESSFLKEELGAWDSVRFAADSEIMARATALLGDSLVYTDIFCMICINLETGLTNCKTNGIRSGLSESRKVYKANFLKWHEELRVKGTYRLDFPLKKRPFEAHQNALVSIANVFSNLRKKILYLTVSGQNPNDPLSMAQIADGKYKIDRCFFYENDLGLKPNSTFRLNVTNYQALELLRDRYDIEYISVRGACKDIDYNCYDVVIINTNASPRAVGDFIKSFHEDSFKSKVVFGTEFTWIAAFKKGLISDREMRIAYRDNLLLRHTHKTDRHVYSDDSFMNTNIREFEIGLDTNIFKSTTNIGNRRYITFVAGPEGRVTKNNDAIYEIAAEIEKVASDYNLEVRILKPPYAPQDFWNIMGETLFFVFTSNGETFSYVLNDAKSLGAITFYPSHLYYTDVDNRYVIESYPRSGIKYDSSDDLIVQMTSLLKDEKLLQDASEQSRSFVVDNFSVDKIRDNFISIIEGTYESVHMLFVIGEVSRDKILEIKKKYNISVVVSYLNELGTFDNSNKFTIYDRENDIVYLRYYLDQINGEKYLSICKQPYIHAVKGYKKFKEENIKSLGYLHAWCRSQKITDMYIYGNYKDNSTLRYVFDEISKRISVYEI</sequence>
<dbReference type="EMBL" id="CP002872">
    <property type="protein sequence ID" value="AEI35689.1"/>
    <property type="molecule type" value="Genomic_DNA"/>
</dbReference>
<name>A0ABM5M8Y7_FRAST</name>
<feature type="domain" description="Glycosyltransferase 2-like" evidence="1">
    <location>
        <begin position="162"/>
        <end position="269"/>
    </location>
</feature>
<reference evidence="2" key="1">
    <citation type="submission" date="2011-05" db="EMBL/GenBank/DDBJ databases">
        <authorList>
            <person name="Kuske C.R."/>
            <person name="Challacombe J.F."/>
            <person name="Siddaramappa S."/>
            <person name="Petersen J.M."/>
            <person name="Bruce D.C."/>
        </authorList>
    </citation>
    <scope>NUCLEOTIDE SEQUENCE</scope>
    <source>
        <strain evidence="2">TX077308</strain>
    </source>
</reference>
<dbReference type="Pfam" id="PF00535">
    <property type="entry name" value="Glycos_transf_2"/>
    <property type="match status" value="1"/>
</dbReference>
<evidence type="ECO:0000259" key="1">
    <source>
        <dbReference type="Pfam" id="PF00535"/>
    </source>
</evidence>
<proteinExistence type="predicted"/>
<dbReference type="RefSeq" id="WP_013922529.1">
    <property type="nucleotide sequence ID" value="NC_015696.1"/>
</dbReference>
<dbReference type="Gene3D" id="3.40.50.2000">
    <property type="entry name" value="Glycogen Phosphorylase B"/>
    <property type="match status" value="1"/>
</dbReference>
<organism evidence="2 3">
    <name type="scientific">Francisella salina</name>
    <dbReference type="NCBI Taxonomy" id="573569"/>
    <lineage>
        <taxon>Bacteria</taxon>
        <taxon>Pseudomonadati</taxon>
        <taxon>Pseudomonadota</taxon>
        <taxon>Gammaproteobacteria</taxon>
        <taxon>Thiotrichales</taxon>
        <taxon>Francisellaceae</taxon>
        <taxon>Francisella</taxon>
    </lineage>
</organism>
<dbReference type="InterPro" id="IPR029044">
    <property type="entry name" value="Nucleotide-diphossugar_trans"/>
</dbReference>
<keyword evidence="3" id="KW-1185">Reference proteome</keyword>
<evidence type="ECO:0000313" key="2">
    <source>
        <dbReference type="EMBL" id="AEI35689.1"/>
    </source>
</evidence>
<dbReference type="PANTHER" id="PTHR22916">
    <property type="entry name" value="GLYCOSYLTRANSFERASE"/>
    <property type="match status" value="1"/>
</dbReference>
<dbReference type="SUPFAM" id="SSF53756">
    <property type="entry name" value="UDP-Glycosyltransferase/glycogen phosphorylase"/>
    <property type="match status" value="1"/>
</dbReference>
<evidence type="ECO:0000313" key="3">
    <source>
        <dbReference type="Proteomes" id="UP000000490"/>
    </source>
</evidence>
<dbReference type="Gene3D" id="3.90.550.10">
    <property type="entry name" value="Spore Coat Polysaccharide Biosynthesis Protein SpsA, Chain A"/>
    <property type="match status" value="1"/>
</dbReference>
<dbReference type="CDD" id="cd00761">
    <property type="entry name" value="Glyco_tranf_GTA_type"/>
    <property type="match status" value="1"/>
</dbReference>
<dbReference type="SUPFAM" id="SSF53448">
    <property type="entry name" value="Nucleotide-diphospho-sugar transferases"/>
    <property type="match status" value="1"/>
</dbReference>
<accession>A0ABM5M8Y7</accession>